<evidence type="ECO:0000256" key="13">
    <source>
        <dbReference type="SAM" id="Phobius"/>
    </source>
</evidence>
<feature type="disulfide bond" description="Redox-active" evidence="12">
    <location>
        <begin position="92"/>
        <end position="98"/>
    </location>
</feature>
<dbReference type="InterPro" id="IPR003752">
    <property type="entry name" value="DiS_bond_form_DsbB/BdbC"/>
</dbReference>
<accession>A0A852T6Q9</accession>
<dbReference type="Pfam" id="PF02600">
    <property type="entry name" value="DsbB"/>
    <property type="match status" value="1"/>
</dbReference>
<dbReference type="InterPro" id="IPR023380">
    <property type="entry name" value="DsbB-like_sf"/>
</dbReference>
<evidence type="ECO:0000256" key="8">
    <source>
        <dbReference type="ARBA" id="ARBA00023136"/>
    </source>
</evidence>
<keyword evidence="4 12" id="KW-0812">Transmembrane</keyword>
<comment type="similarity">
    <text evidence="2 12">Belongs to the DsbB family. BdbC subfamily.</text>
</comment>
<feature type="transmembrane region" description="Helical" evidence="13">
    <location>
        <begin position="105"/>
        <end position="130"/>
    </location>
</feature>
<dbReference type="Gene3D" id="1.20.1550.10">
    <property type="entry name" value="DsbB-like"/>
    <property type="match status" value="1"/>
</dbReference>
<keyword evidence="10 12" id="KW-0143">Chaperone</keyword>
<name>A0A852T6Q9_9BACI</name>
<keyword evidence="12" id="KW-1003">Cell membrane</keyword>
<proteinExistence type="inferred from homology"/>
<evidence type="ECO:0000256" key="7">
    <source>
        <dbReference type="ARBA" id="ARBA00023002"/>
    </source>
</evidence>
<dbReference type="GO" id="GO:0006457">
    <property type="term" value="P:protein folding"/>
    <property type="evidence" value="ECO:0007669"/>
    <property type="project" value="InterPro"/>
</dbReference>
<dbReference type="SUPFAM" id="SSF158442">
    <property type="entry name" value="DsbB-like"/>
    <property type="match status" value="1"/>
</dbReference>
<keyword evidence="11 12" id="KW-0676">Redox-active center</keyword>
<evidence type="ECO:0000256" key="2">
    <source>
        <dbReference type="ARBA" id="ARBA00007602"/>
    </source>
</evidence>
<keyword evidence="3 12" id="KW-0813">Transport</keyword>
<evidence type="ECO:0000256" key="9">
    <source>
        <dbReference type="ARBA" id="ARBA00023157"/>
    </source>
</evidence>
<dbReference type="EMBL" id="JACCBX010000001">
    <property type="protein sequence ID" value="NYE03881.1"/>
    <property type="molecule type" value="Genomic_DNA"/>
</dbReference>
<organism evidence="14 15">
    <name type="scientific">Neobacillus niacini</name>
    <dbReference type="NCBI Taxonomy" id="86668"/>
    <lineage>
        <taxon>Bacteria</taxon>
        <taxon>Bacillati</taxon>
        <taxon>Bacillota</taxon>
        <taxon>Bacilli</taxon>
        <taxon>Bacillales</taxon>
        <taxon>Bacillaceae</taxon>
        <taxon>Neobacillus</taxon>
    </lineage>
</organism>
<dbReference type="PANTHER" id="PTHR43469:SF1">
    <property type="entry name" value="SPBETA PROPHAGE-DERIVED DISULFIDE BOND FORMATION PROTEIN B"/>
    <property type="match status" value="1"/>
</dbReference>
<evidence type="ECO:0000256" key="11">
    <source>
        <dbReference type="ARBA" id="ARBA00023284"/>
    </source>
</evidence>
<evidence type="ECO:0000256" key="10">
    <source>
        <dbReference type="ARBA" id="ARBA00023186"/>
    </source>
</evidence>
<dbReference type="PANTHER" id="PTHR43469">
    <property type="entry name" value="DISULFIDE FORMATION PROTEIN-RELATED"/>
    <property type="match status" value="1"/>
</dbReference>
<evidence type="ECO:0000256" key="1">
    <source>
        <dbReference type="ARBA" id="ARBA00004141"/>
    </source>
</evidence>
<dbReference type="GO" id="GO:0015035">
    <property type="term" value="F:protein-disulfide reductase activity"/>
    <property type="evidence" value="ECO:0007669"/>
    <property type="project" value="UniProtKB-UniRule"/>
</dbReference>
<comment type="caution">
    <text evidence="14">The sequence shown here is derived from an EMBL/GenBank/DDBJ whole genome shotgun (WGS) entry which is preliminary data.</text>
</comment>
<dbReference type="PIRSF" id="PIRSF036659">
    <property type="entry name" value="BdbC"/>
    <property type="match status" value="1"/>
</dbReference>
<evidence type="ECO:0000313" key="15">
    <source>
        <dbReference type="Proteomes" id="UP000548423"/>
    </source>
</evidence>
<evidence type="ECO:0000256" key="5">
    <source>
        <dbReference type="ARBA" id="ARBA00022982"/>
    </source>
</evidence>
<feature type="disulfide bond" description="Redox-active" evidence="12">
    <location>
        <begin position="31"/>
        <end position="34"/>
    </location>
</feature>
<evidence type="ECO:0000256" key="12">
    <source>
        <dbReference type="HAMAP-Rule" id="MF_00287"/>
    </source>
</evidence>
<keyword evidence="5 12" id="KW-0249">Electron transport</keyword>
<comment type="function">
    <text evidence="12">Required for disulfide bond formation in some proteins.</text>
</comment>
<dbReference type="Proteomes" id="UP000548423">
    <property type="component" value="Unassembled WGS sequence"/>
</dbReference>
<feature type="transmembrane region" description="Helical" evidence="13">
    <location>
        <begin position="60"/>
        <end position="79"/>
    </location>
</feature>
<gene>
    <name evidence="12" type="primary">bdbC</name>
    <name evidence="14" type="ORF">F4694_000600</name>
</gene>
<dbReference type="AlphaFoldDB" id="A0A852T6Q9"/>
<evidence type="ECO:0000256" key="3">
    <source>
        <dbReference type="ARBA" id="ARBA00022448"/>
    </source>
</evidence>
<dbReference type="InterPro" id="IPR012187">
    <property type="entry name" value="Disulphide_bond_form_BdbC"/>
</dbReference>
<evidence type="ECO:0000313" key="14">
    <source>
        <dbReference type="EMBL" id="NYE03881.1"/>
    </source>
</evidence>
<reference evidence="15" key="1">
    <citation type="submission" date="2020-07" db="EMBL/GenBank/DDBJ databases">
        <authorList>
            <person name="Partida-Martinez L."/>
            <person name="Huntemann M."/>
            <person name="Clum A."/>
            <person name="Wang J."/>
            <person name="Palaniappan K."/>
            <person name="Ritter S."/>
            <person name="Chen I.-M."/>
            <person name="Stamatis D."/>
            <person name="Reddy T."/>
            <person name="O'Malley R."/>
            <person name="Daum C."/>
            <person name="Shapiro N."/>
            <person name="Ivanova N."/>
            <person name="Kyrpides N."/>
            <person name="Woyke T."/>
        </authorList>
    </citation>
    <scope>NUCLEOTIDE SEQUENCE [LARGE SCALE GENOMIC DNA]</scope>
    <source>
        <strain evidence="15">AT2.8</strain>
    </source>
</reference>
<sequence length="135" mass="15465">MNKPLLLAWVAALIATIGSLYFSEVLHYIPCTLCWYQRIFMYPLAIILGIAFYRNDNDIVKYTLPLSIIGMLISGYHTALQKIPYLQQFEMCKSGVPCSKDYINWLGFITIPILAFTAFTIITICLVFIARNQKK</sequence>
<keyword evidence="7 12" id="KW-0560">Oxidoreductase</keyword>
<feature type="transmembrane region" description="Helical" evidence="13">
    <location>
        <begin position="35"/>
        <end position="53"/>
    </location>
</feature>
<evidence type="ECO:0000256" key="6">
    <source>
        <dbReference type="ARBA" id="ARBA00022989"/>
    </source>
</evidence>
<keyword evidence="9 12" id="KW-1015">Disulfide bond</keyword>
<comment type="subcellular location">
    <subcellularLocation>
        <location evidence="12">Cell membrane</location>
        <topology evidence="12">Multi-pass membrane protein</topology>
    </subcellularLocation>
    <subcellularLocation>
        <location evidence="1">Membrane</location>
        <topology evidence="1">Multi-pass membrane protein</topology>
    </subcellularLocation>
</comment>
<dbReference type="GO" id="GO:0005886">
    <property type="term" value="C:plasma membrane"/>
    <property type="evidence" value="ECO:0007669"/>
    <property type="project" value="UniProtKB-SubCell"/>
</dbReference>
<keyword evidence="6 12" id="KW-1133">Transmembrane helix</keyword>
<dbReference type="HAMAP" id="MF_00287">
    <property type="entry name" value="BdbC"/>
    <property type="match status" value="1"/>
</dbReference>
<reference evidence="15" key="2">
    <citation type="submission" date="2020-08" db="EMBL/GenBank/DDBJ databases">
        <title>The Agave Microbiome: Exploring the role of microbial communities in plant adaptations to desert environments.</title>
        <authorList>
            <person name="Partida-Martinez L.P."/>
        </authorList>
    </citation>
    <scope>NUCLEOTIDE SEQUENCE [LARGE SCALE GENOMIC DNA]</scope>
    <source>
        <strain evidence="15">AT2.8</strain>
    </source>
</reference>
<dbReference type="NCBIfam" id="NF002849">
    <property type="entry name" value="PRK03113.1"/>
    <property type="match status" value="1"/>
</dbReference>
<evidence type="ECO:0000256" key="4">
    <source>
        <dbReference type="ARBA" id="ARBA00022692"/>
    </source>
</evidence>
<protein>
    <recommendedName>
        <fullName evidence="12">Probable disulfide formation protein</fullName>
    </recommendedName>
    <alternativeName>
        <fullName evidence="12">Disulfide oxidoreductase</fullName>
    </alternativeName>
    <alternativeName>
        <fullName evidence="12">Thiol-disulfide oxidoreductase</fullName>
    </alternativeName>
</protein>
<keyword evidence="8 12" id="KW-0472">Membrane</keyword>